<feature type="compositionally biased region" description="Basic and acidic residues" evidence="1">
    <location>
        <begin position="47"/>
        <end position="80"/>
    </location>
</feature>
<organism evidence="3 4">
    <name type="scientific">Sphingobium subterraneum</name>
    <dbReference type="NCBI Taxonomy" id="627688"/>
    <lineage>
        <taxon>Bacteria</taxon>
        <taxon>Pseudomonadati</taxon>
        <taxon>Pseudomonadota</taxon>
        <taxon>Alphaproteobacteria</taxon>
        <taxon>Sphingomonadales</taxon>
        <taxon>Sphingomonadaceae</taxon>
        <taxon>Sphingobium</taxon>
    </lineage>
</organism>
<comment type="caution">
    <text evidence="3">The sequence shown here is derived from an EMBL/GenBank/DDBJ whole genome shotgun (WGS) entry which is preliminary data.</text>
</comment>
<dbReference type="AlphaFoldDB" id="A0A841IVE1"/>
<evidence type="ECO:0000313" key="4">
    <source>
        <dbReference type="Proteomes" id="UP000552700"/>
    </source>
</evidence>
<evidence type="ECO:0000256" key="1">
    <source>
        <dbReference type="SAM" id="MobiDB-lite"/>
    </source>
</evidence>
<dbReference type="EMBL" id="JACIJP010000001">
    <property type="protein sequence ID" value="MBB6122304.1"/>
    <property type="molecule type" value="Genomic_DNA"/>
</dbReference>
<keyword evidence="4" id="KW-1185">Reference proteome</keyword>
<evidence type="ECO:0000256" key="2">
    <source>
        <dbReference type="SAM" id="SignalP"/>
    </source>
</evidence>
<feature type="region of interest" description="Disordered" evidence="1">
    <location>
        <begin position="44"/>
        <end position="80"/>
    </location>
</feature>
<dbReference type="Proteomes" id="UP000552700">
    <property type="component" value="Unassembled WGS sequence"/>
</dbReference>
<keyword evidence="2" id="KW-0732">Signal</keyword>
<name>A0A841IVE1_9SPHN</name>
<gene>
    <name evidence="3" type="ORF">FHS92_000011</name>
</gene>
<protein>
    <recommendedName>
        <fullName evidence="5">Lipoprotein</fullName>
    </recommendedName>
</protein>
<dbReference type="RefSeq" id="WP_184076339.1">
    <property type="nucleotide sequence ID" value="NZ_JACIJP010000001.1"/>
</dbReference>
<feature type="chain" id="PRO_5032545274" description="Lipoprotein" evidence="2">
    <location>
        <begin position="23"/>
        <end position="80"/>
    </location>
</feature>
<accession>A0A841IVE1</accession>
<proteinExistence type="predicted"/>
<evidence type="ECO:0008006" key="5">
    <source>
        <dbReference type="Google" id="ProtNLM"/>
    </source>
</evidence>
<evidence type="ECO:0000313" key="3">
    <source>
        <dbReference type="EMBL" id="MBB6122304.1"/>
    </source>
</evidence>
<reference evidence="3 4" key="1">
    <citation type="submission" date="2020-08" db="EMBL/GenBank/DDBJ databases">
        <title>Genomic Encyclopedia of Type Strains, Phase IV (KMG-IV): sequencing the most valuable type-strain genomes for metagenomic binning, comparative biology and taxonomic classification.</title>
        <authorList>
            <person name="Goeker M."/>
        </authorList>
    </citation>
    <scope>NUCLEOTIDE SEQUENCE [LARGE SCALE GENOMIC DNA]</scope>
    <source>
        <strain evidence="3 4">DSM 102255</strain>
    </source>
</reference>
<feature type="signal peptide" evidence="2">
    <location>
        <begin position="1"/>
        <end position="22"/>
    </location>
</feature>
<sequence length="80" mass="8944">MKHRTIALMTISLLLPGCLVRAAADVATAPVRAGSQVADWATVSQDEADRNRGRDMRKAEKEQRKRDREACRDAGYRNCD</sequence>